<gene>
    <name evidence="1" type="ORF">QQF64_028317</name>
</gene>
<evidence type="ECO:0000313" key="1">
    <source>
        <dbReference type="EMBL" id="KAL1272455.1"/>
    </source>
</evidence>
<feature type="non-terminal residue" evidence="1">
    <location>
        <position position="1"/>
    </location>
</feature>
<dbReference type="Proteomes" id="UP001558613">
    <property type="component" value="Unassembled WGS sequence"/>
</dbReference>
<sequence>SYDFRDAENVESSHNNGMYWKFGRINQRVDKTFSRSRHIWKQDGRIPRISDPLERPGLVKSFLSSPTPTLLK</sequence>
<keyword evidence="2" id="KW-1185">Reference proteome</keyword>
<comment type="caution">
    <text evidence="1">The sequence shown here is derived from an EMBL/GenBank/DDBJ whole genome shotgun (WGS) entry which is preliminary data.</text>
</comment>
<proteinExistence type="predicted"/>
<reference evidence="1 2" key="1">
    <citation type="submission" date="2023-09" db="EMBL/GenBank/DDBJ databases">
        <authorList>
            <person name="Wang M."/>
        </authorList>
    </citation>
    <scope>NUCLEOTIDE SEQUENCE [LARGE SCALE GENOMIC DNA]</scope>
    <source>
        <strain evidence="1">GT-2023</strain>
        <tissue evidence="1">Liver</tissue>
    </source>
</reference>
<evidence type="ECO:0000313" key="2">
    <source>
        <dbReference type="Proteomes" id="UP001558613"/>
    </source>
</evidence>
<accession>A0ABR3N6R3</accession>
<protein>
    <submittedName>
        <fullName evidence="1">Uncharacterized protein</fullName>
    </submittedName>
</protein>
<dbReference type="EMBL" id="JAYMGO010000006">
    <property type="protein sequence ID" value="KAL1272455.1"/>
    <property type="molecule type" value="Genomic_DNA"/>
</dbReference>
<feature type="non-terminal residue" evidence="1">
    <location>
        <position position="72"/>
    </location>
</feature>
<organism evidence="1 2">
    <name type="scientific">Cirrhinus molitorella</name>
    <name type="common">mud carp</name>
    <dbReference type="NCBI Taxonomy" id="172907"/>
    <lineage>
        <taxon>Eukaryota</taxon>
        <taxon>Metazoa</taxon>
        <taxon>Chordata</taxon>
        <taxon>Craniata</taxon>
        <taxon>Vertebrata</taxon>
        <taxon>Euteleostomi</taxon>
        <taxon>Actinopterygii</taxon>
        <taxon>Neopterygii</taxon>
        <taxon>Teleostei</taxon>
        <taxon>Ostariophysi</taxon>
        <taxon>Cypriniformes</taxon>
        <taxon>Cyprinidae</taxon>
        <taxon>Labeoninae</taxon>
        <taxon>Labeonini</taxon>
        <taxon>Cirrhinus</taxon>
    </lineage>
</organism>
<name>A0ABR3N6R3_9TELE</name>